<feature type="compositionally biased region" description="Basic and acidic residues" evidence="1">
    <location>
        <begin position="101"/>
        <end position="116"/>
    </location>
</feature>
<protein>
    <submittedName>
        <fullName evidence="3">Uncharacterized protein</fullName>
    </submittedName>
</protein>
<feature type="region of interest" description="Disordered" evidence="1">
    <location>
        <begin position="78"/>
        <end position="135"/>
    </location>
</feature>
<evidence type="ECO:0000256" key="2">
    <source>
        <dbReference type="SAM" id="Phobius"/>
    </source>
</evidence>
<dbReference type="EMBL" id="KV427647">
    <property type="protein sequence ID" value="KZT03049.1"/>
    <property type="molecule type" value="Genomic_DNA"/>
</dbReference>
<gene>
    <name evidence="3" type="ORF">LAESUDRAFT_729559</name>
</gene>
<dbReference type="RefSeq" id="XP_040760789.1">
    <property type="nucleotide sequence ID" value="XM_040909657.1"/>
</dbReference>
<dbReference type="AlphaFoldDB" id="A0A165CLZ5"/>
<dbReference type="GeneID" id="63826686"/>
<evidence type="ECO:0000313" key="3">
    <source>
        <dbReference type="EMBL" id="KZT03049.1"/>
    </source>
</evidence>
<reference evidence="3 4" key="1">
    <citation type="journal article" date="2016" name="Mol. Biol. Evol.">
        <title>Comparative Genomics of Early-Diverging Mushroom-Forming Fungi Provides Insights into the Origins of Lignocellulose Decay Capabilities.</title>
        <authorList>
            <person name="Nagy L.G."/>
            <person name="Riley R."/>
            <person name="Tritt A."/>
            <person name="Adam C."/>
            <person name="Daum C."/>
            <person name="Floudas D."/>
            <person name="Sun H."/>
            <person name="Yadav J.S."/>
            <person name="Pangilinan J."/>
            <person name="Larsson K.H."/>
            <person name="Matsuura K."/>
            <person name="Barry K."/>
            <person name="Labutti K."/>
            <person name="Kuo R."/>
            <person name="Ohm R.A."/>
            <person name="Bhattacharya S.S."/>
            <person name="Shirouzu T."/>
            <person name="Yoshinaga Y."/>
            <person name="Martin F.M."/>
            <person name="Grigoriev I.V."/>
            <person name="Hibbett D.S."/>
        </authorList>
    </citation>
    <scope>NUCLEOTIDE SEQUENCE [LARGE SCALE GENOMIC DNA]</scope>
    <source>
        <strain evidence="3 4">93-53</strain>
    </source>
</reference>
<name>A0A165CLZ5_9APHY</name>
<proteinExistence type="predicted"/>
<organism evidence="3 4">
    <name type="scientific">Laetiporus sulphureus 93-53</name>
    <dbReference type="NCBI Taxonomy" id="1314785"/>
    <lineage>
        <taxon>Eukaryota</taxon>
        <taxon>Fungi</taxon>
        <taxon>Dikarya</taxon>
        <taxon>Basidiomycota</taxon>
        <taxon>Agaricomycotina</taxon>
        <taxon>Agaricomycetes</taxon>
        <taxon>Polyporales</taxon>
        <taxon>Laetiporus</taxon>
    </lineage>
</organism>
<dbReference type="InParanoid" id="A0A165CLZ5"/>
<dbReference type="OrthoDB" id="2505950at2759"/>
<dbReference type="Proteomes" id="UP000076871">
    <property type="component" value="Unassembled WGS sequence"/>
</dbReference>
<accession>A0A165CLZ5</accession>
<feature type="transmembrane region" description="Helical" evidence="2">
    <location>
        <begin position="6"/>
        <end position="25"/>
    </location>
</feature>
<keyword evidence="2" id="KW-1133">Transmembrane helix</keyword>
<evidence type="ECO:0000313" key="4">
    <source>
        <dbReference type="Proteomes" id="UP000076871"/>
    </source>
</evidence>
<sequence length="135" mass="14836">MATWIDYISLALTLSIFAGIALGLIHFRRATSKVVDATKESLKSKGVNVSSQGISVKMQKRLDRENYLDATQRGLMRAYNNSTYGPDKGVSMPSHSAESLPLEHESATAKARDRLETFSGAIRNHRTKKSPNATP</sequence>
<evidence type="ECO:0000256" key="1">
    <source>
        <dbReference type="SAM" id="MobiDB-lite"/>
    </source>
</evidence>
<keyword evidence="4" id="KW-1185">Reference proteome</keyword>
<keyword evidence="2" id="KW-0472">Membrane</keyword>
<keyword evidence="2" id="KW-0812">Transmembrane</keyword>